<evidence type="ECO:0000256" key="2">
    <source>
        <dbReference type="ARBA" id="ARBA00022692"/>
    </source>
</evidence>
<feature type="chain" id="PRO_5035907124" evidence="5">
    <location>
        <begin position="27"/>
        <end position="311"/>
    </location>
</feature>
<dbReference type="AlphaFoldDB" id="A0A8S1DQG9"/>
<accession>A0A8S1DQG9</accession>
<evidence type="ECO:0000313" key="7">
    <source>
        <dbReference type="Proteomes" id="UP000494165"/>
    </source>
</evidence>
<proteinExistence type="predicted"/>
<keyword evidence="3 5" id="KW-0732">Signal</keyword>
<keyword evidence="2" id="KW-0812">Transmembrane</keyword>
<keyword evidence="4" id="KW-1133">Transmembrane helix</keyword>
<comment type="subcellular location">
    <subcellularLocation>
        <location evidence="1">Membrane</location>
        <topology evidence="1">Single-pass type I membrane protein</topology>
    </subcellularLocation>
</comment>
<evidence type="ECO:0000256" key="1">
    <source>
        <dbReference type="ARBA" id="ARBA00004479"/>
    </source>
</evidence>
<keyword evidence="4" id="KW-0472">Membrane</keyword>
<gene>
    <name evidence="6" type="ORF">CLODIP_2_CD07678</name>
</gene>
<dbReference type="OrthoDB" id="7399873at2759"/>
<reference evidence="6 7" key="1">
    <citation type="submission" date="2020-04" db="EMBL/GenBank/DDBJ databases">
        <authorList>
            <person name="Alioto T."/>
            <person name="Alioto T."/>
            <person name="Gomez Garrido J."/>
        </authorList>
    </citation>
    <scope>NUCLEOTIDE SEQUENCE [LARGE SCALE GENOMIC DNA]</scope>
</reference>
<dbReference type="Proteomes" id="UP000494165">
    <property type="component" value="Unassembled WGS sequence"/>
</dbReference>
<name>A0A8S1DQG9_9INSE</name>
<comment type="caution">
    <text evidence="6">The sequence shown here is derived from an EMBL/GenBank/DDBJ whole genome shotgun (WGS) entry which is preliminary data.</text>
</comment>
<evidence type="ECO:0000256" key="4">
    <source>
        <dbReference type="ARBA" id="ARBA00022989"/>
    </source>
</evidence>
<evidence type="ECO:0000256" key="3">
    <source>
        <dbReference type="ARBA" id="ARBA00022729"/>
    </source>
</evidence>
<organism evidence="6 7">
    <name type="scientific">Cloeon dipterum</name>
    <dbReference type="NCBI Taxonomy" id="197152"/>
    <lineage>
        <taxon>Eukaryota</taxon>
        <taxon>Metazoa</taxon>
        <taxon>Ecdysozoa</taxon>
        <taxon>Arthropoda</taxon>
        <taxon>Hexapoda</taxon>
        <taxon>Insecta</taxon>
        <taxon>Pterygota</taxon>
        <taxon>Palaeoptera</taxon>
        <taxon>Ephemeroptera</taxon>
        <taxon>Pisciforma</taxon>
        <taxon>Baetidae</taxon>
        <taxon>Cloeon</taxon>
    </lineage>
</organism>
<dbReference type="EMBL" id="CADEPI010000449">
    <property type="protein sequence ID" value="CAB3386044.1"/>
    <property type="molecule type" value="Genomic_DNA"/>
</dbReference>
<dbReference type="GO" id="GO:0016020">
    <property type="term" value="C:membrane"/>
    <property type="evidence" value="ECO:0007669"/>
    <property type="project" value="UniProtKB-SubCell"/>
</dbReference>
<evidence type="ECO:0000256" key="5">
    <source>
        <dbReference type="SAM" id="SignalP"/>
    </source>
</evidence>
<feature type="signal peptide" evidence="5">
    <location>
        <begin position="1"/>
        <end position="26"/>
    </location>
</feature>
<dbReference type="PANTHER" id="PTHR13055">
    <property type="entry name" value="TUMOR ENDOTHELIAL MARKER 7 RELATED"/>
    <property type="match status" value="1"/>
</dbReference>
<keyword evidence="7" id="KW-1185">Reference proteome</keyword>
<protein>
    <submittedName>
        <fullName evidence="6">Uncharacterized protein</fullName>
    </submittedName>
</protein>
<dbReference type="PANTHER" id="PTHR13055:SF12">
    <property type="entry name" value="LD40707P"/>
    <property type="match status" value="1"/>
</dbReference>
<dbReference type="InterPro" id="IPR031152">
    <property type="entry name" value="PLXDC"/>
</dbReference>
<sequence length="311" mass="36187">MGKVQFYDRLPFILIFSTAFLPSGMASTKDDPVHNEVINKQKGVSFQAYDENYSMKIKFANNYETFADLLWNKMKNEENAVMLSDDQFFDGKALINLPFGIQLFDLNVTRVAVTKEGTILSADPSANWTIAPLNAKSGMSRCNISYLIKDKNLYVRWNNFRFSHMYYFKQYEFSFQVRLGDRGDIDFVYRRVPYNLLNFRIHCDCLGDKFGVMYSCQEEFKVPPFKETYELGYSMDLEKCKVKDGTVARFSPADKCMFQKNCYDCTKTQFHINASENCPMLVVPSNREVFQHEGQFAARLEGEHVQYFSIQ</sequence>
<evidence type="ECO:0000313" key="6">
    <source>
        <dbReference type="EMBL" id="CAB3386044.1"/>
    </source>
</evidence>